<sequence>MAPYQALKIHASNAVVWDYRTGRLVAPPRPPPPPPRDLVRYVMPNGEEAIASLVNGNINGHDHLLRQETIDTCYALRRRARKTKGRRRISVYYDRFSAGHEWLLDGWVAENRTTPSGQHWPQVLVRSEVENLTIRQDDKESRRNNIKGMKISP</sequence>
<protein>
    <submittedName>
        <fullName evidence="1">Uncharacterized protein</fullName>
    </submittedName>
</protein>
<keyword evidence="2" id="KW-1185">Reference proteome</keyword>
<dbReference type="AlphaFoldDB" id="A0A540N098"/>
<accession>A0A540N098</accession>
<organism evidence="1 2">
    <name type="scientific">Malus baccata</name>
    <name type="common">Siberian crab apple</name>
    <name type="synonym">Pyrus baccata</name>
    <dbReference type="NCBI Taxonomy" id="106549"/>
    <lineage>
        <taxon>Eukaryota</taxon>
        <taxon>Viridiplantae</taxon>
        <taxon>Streptophyta</taxon>
        <taxon>Embryophyta</taxon>
        <taxon>Tracheophyta</taxon>
        <taxon>Spermatophyta</taxon>
        <taxon>Magnoliopsida</taxon>
        <taxon>eudicotyledons</taxon>
        <taxon>Gunneridae</taxon>
        <taxon>Pentapetalae</taxon>
        <taxon>rosids</taxon>
        <taxon>fabids</taxon>
        <taxon>Rosales</taxon>
        <taxon>Rosaceae</taxon>
        <taxon>Amygdaloideae</taxon>
        <taxon>Maleae</taxon>
        <taxon>Malus</taxon>
    </lineage>
</organism>
<proteinExistence type="predicted"/>
<dbReference type="Proteomes" id="UP000315295">
    <property type="component" value="Unassembled WGS sequence"/>
</dbReference>
<dbReference type="EMBL" id="VIEB01000139">
    <property type="protein sequence ID" value="TQE04466.1"/>
    <property type="molecule type" value="Genomic_DNA"/>
</dbReference>
<reference evidence="1 2" key="1">
    <citation type="journal article" date="2019" name="G3 (Bethesda)">
        <title>Sequencing of a Wild Apple (Malus baccata) Genome Unravels the Differences Between Cultivated and Wild Apple Species Regarding Disease Resistance and Cold Tolerance.</title>
        <authorList>
            <person name="Chen X."/>
        </authorList>
    </citation>
    <scope>NUCLEOTIDE SEQUENCE [LARGE SCALE GENOMIC DNA]</scope>
    <source>
        <strain evidence="2">cv. Shandingzi</strain>
        <tissue evidence="1">Leaves</tissue>
    </source>
</reference>
<comment type="caution">
    <text evidence="1">The sequence shown here is derived from an EMBL/GenBank/DDBJ whole genome shotgun (WGS) entry which is preliminary data.</text>
</comment>
<evidence type="ECO:0000313" key="1">
    <source>
        <dbReference type="EMBL" id="TQE04466.1"/>
    </source>
</evidence>
<evidence type="ECO:0000313" key="2">
    <source>
        <dbReference type="Proteomes" id="UP000315295"/>
    </source>
</evidence>
<gene>
    <name evidence="1" type="ORF">C1H46_009882</name>
</gene>
<name>A0A540N098_MALBA</name>